<dbReference type="InterPro" id="IPR019475">
    <property type="entry name" value="DNA_primase_DnaB-bd"/>
</dbReference>
<comment type="cofactor">
    <cofactor evidence="13">
        <name>Zn(2+)</name>
        <dbReference type="ChEBI" id="CHEBI:29105"/>
    </cofactor>
    <text evidence="13">Binds 1 zinc ion per monomer.</text>
</comment>
<reference evidence="16 17" key="1">
    <citation type="submission" date="2024-04" db="EMBL/GenBank/DDBJ databases">
        <title>Novel genus in family Flammeovirgaceae.</title>
        <authorList>
            <person name="Nguyen T.H."/>
            <person name="Vuong T.Q."/>
            <person name="Le H."/>
            <person name="Kim S.-G."/>
        </authorList>
    </citation>
    <scope>NUCLEOTIDE SEQUENCE [LARGE SCALE GENOMIC DNA]</scope>
    <source>
        <strain evidence="16 17">JCM 23209</strain>
    </source>
</reference>
<dbReference type="GO" id="GO:1990077">
    <property type="term" value="C:primosome complex"/>
    <property type="evidence" value="ECO:0007669"/>
    <property type="project" value="UniProtKB-KW"/>
</dbReference>
<dbReference type="Pfam" id="PF01807">
    <property type="entry name" value="Zn_ribbon_DnaG"/>
    <property type="match status" value="1"/>
</dbReference>
<name>A0AAW9SAN9_9BACT</name>
<evidence type="ECO:0000256" key="2">
    <source>
        <dbReference type="ARBA" id="ARBA00022515"/>
    </source>
</evidence>
<keyword evidence="7" id="KW-0863">Zinc-finger</keyword>
<dbReference type="GO" id="GO:0008270">
    <property type="term" value="F:zinc ion binding"/>
    <property type="evidence" value="ECO:0007669"/>
    <property type="project" value="UniProtKB-KW"/>
</dbReference>
<dbReference type="EC" id="2.7.7.101" evidence="12"/>
<dbReference type="InterPro" id="IPR050219">
    <property type="entry name" value="DnaG_primase"/>
</dbReference>
<organism evidence="16 17">
    <name type="scientific">Rapidithrix thailandica</name>
    <dbReference type="NCBI Taxonomy" id="413964"/>
    <lineage>
        <taxon>Bacteria</taxon>
        <taxon>Pseudomonadati</taxon>
        <taxon>Bacteroidota</taxon>
        <taxon>Cytophagia</taxon>
        <taxon>Cytophagales</taxon>
        <taxon>Flammeovirgaceae</taxon>
        <taxon>Rapidithrix</taxon>
    </lineage>
</organism>
<dbReference type="SUPFAM" id="SSF56731">
    <property type="entry name" value="DNA primase core"/>
    <property type="match status" value="1"/>
</dbReference>
<dbReference type="NCBIfam" id="TIGR01391">
    <property type="entry name" value="dnaG"/>
    <property type="match status" value="1"/>
</dbReference>
<dbReference type="PANTHER" id="PTHR30313">
    <property type="entry name" value="DNA PRIMASE"/>
    <property type="match status" value="1"/>
</dbReference>
<evidence type="ECO:0000256" key="12">
    <source>
        <dbReference type="HAMAP-Rule" id="MF_00974"/>
    </source>
</evidence>
<dbReference type="AlphaFoldDB" id="A0AAW9SAN9"/>
<keyword evidence="6 13" id="KW-0479">Metal-binding</keyword>
<protein>
    <recommendedName>
        <fullName evidence="12 13">DNA primase</fullName>
        <ecNumber evidence="12">2.7.7.101</ecNumber>
    </recommendedName>
</protein>
<dbReference type="HAMAP" id="MF_00974">
    <property type="entry name" value="DNA_primase_DnaG"/>
    <property type="match status" value="1"/>
</dbReference>
<dbReference type="InterPro" id="IPR006171">
    <property type="entry name" value="TOPRIM_dom"/>
</dbReference>
<feature type="domain" description="Toprim" evidence="15">
    <location>
        <begin position="259"/>
        <end position="340"/>
    </location>
</feature>
<evidence type="ECO:0000313" key="17">
    <source>
        <dbReference type="Proteomes" id="UP001403385"/>
    </source>
</evidence>
<evidence type="ECO:0000256" key="6">
    <source>
        <dbReference type="ARBA" id="ARBA00022723"/>
    </source>
</evidence>
<evidence type="ECO:0000256" key="4">
    <source>
        <dbReference type="ARBA" id="ARBA00022695"/>
    </source>
</evidence>
<keyword evidence="2 12" id="KW-0639">Primosome</keyword>
<dbReference type="Proteomes" id="UP001403385">
    <property type="component" value="Unassembled WGS sequence"/>
</dbReference>
<comment type="caution">
    <text evidence="12">Lacks conserved residue(s) required for the propagation of feature annotation.</text>
</comment>
<comment type="caution">
    <text evidence="16">The sequence shown here is derived from an EMBL/GenBank/DDBJ whole genome shotgun (WGS) entry which is preliminary data.</text>
</comment>
<comment type="similarity">
    <text evidence="12 13">Belongs to the DnaG primase family.</text>
</comment>
<dbReference type="GO" id="GO:0005737">
    <property type="term" value="C:cytoplasm"/>
    <property type="evidence" value="ECO:0007669"/>
    <property type="project" value="TreeGrafter"/>
</dbReference>
<dbReference type="PIRSF" id="PIRSF002811">
    <property type="entry name" value="DnaG"/>
    <property type="match status" value="1"/>
</dbReference>
<evidence type="ECO:0000313" key="16">
    <source>
        <dbReference type="EMBL" id="MEN7549538.1"/>
    </source>
</evidence>
<dbReference type="GO" id="GO:0000428">
    <property type="term" value="C:DNA-directed RNA polymerase complex"/>
    <property type="evidence" value="ECO:0007669"/>
    <property type="project" value="UniProtKB-KW"/>
</dbReference>
<evidence type="ECO:0000259" key="15">
    <source>
        <dbReference type="PROSITE" id="PS50880"/>
    </source>
</evidence>
<dbReference type="SMART" id="SM00493">
    <property type="entry name" value="TOPRIM"/>
    <property type="match status" value="1"/>
</dbReference>
<proteinExistence type="inferred from homology"/>
<dbReference type="Pfam" id="PF08275">
    <property type="entry name" value="DNAG_N"/>
    <property type="match status" value="1"/>
</dbReference>
<keyword evidence="3 12" id="KW-0808">Transferase</keyword>
<feature type="region of interest" description="Disordered" evidence="14">
    <location>
        <begin position="443"/>
        <end position="462"/>
    </location>
</feature>
<evidence type="ECO:0000256" key="7">
    <source>
        <dbReference type="ARBA" id="ARBA00022771"/>
    </source>
</evidence>
<evidence type="ECO:0000256" key="5">
    <source>
        <dbReference type="ARBA" id="ARBA00022705"/>
    </source>
</evidence>
<dbReference type="SMART" id="SM00400">
    <property type="entry name" value="ZnF_CHCC"/>
    <property type="match status" value="1"/>
</dbReference>
<evidence type="ECO:0000256" key="14">
    <source>
        <dbReference type="SAM" id="MobiDB-lite"/>
    </source>
</evidence>
<evidence type="ECO:0000256" key="11">
    <source>
        <dbReference type="ARBA" id="ARBA00023163"/>
    </source>
</evidence>
<dbReference type="InterPro" id="IPR036977">
    <property type="entry name" value="DNA_primase_Znf_CHC2"/>
</dbReference>
<dbReference type="InterPro" id="IPR013264">
    <property type="entry name" value="DNAG_N"/>
</dbReference>
<accession>A0AAW9SAN9</accession>
<dbReference type="InterPro" id="IPR037068">
    <property type="entry name" value="DNA_primase_core_N_sf"/>
</dbReference>
<keyword evidence="17" id="KW-1185">Reference proteome</keyword>
<dbReference type="PROSITE" id="PS50880">
    <property type="entry name" value="TOPRIM"/>
    <property type="match status" value="1"/>
</dbReference>
<gene>
    <name evidence="12 16" type="primary">dnaG</name>
    <name evidence="16" type="ORF">AAG747_16565</name>
</gene>
<keyword evidence="1 12" id="KW-0240">DNA-directed RNA polymerase</keyword>
<dbReference type="InterPro" id="IPR002694">
    <property type="entry name" value="Znf_CHC2"/>
</dbReference>
<dbReference type="InterPro" id="IPR006295">
    <property type="entry name" value="DNA_primase_DnaG"/>
</dbReference>
<evidence type="ECO:0000256" key="9">
    <source>
        <dbReference type="ARBA" id="ARBA00022842"/>
    </source>
</evidence>
<dbReference type="Gene3D" id="3.40.1360.10">
    <property type="match status" value="1"/>
</dbReference>
<evidence type="ECO:0000256" key="8">
    <source>
        <dbReference type="ARBA" id="ARBA00022833"/>
    </source>
</evidence>
<dbReference type="SUPFAM" id="SSF57783">
    <property type="entry name" value="Zinc beta-ribbon"/>
    <property type="match status" value="1"/>
</dbReference>
<dbReference type="InterPro" id="IPR030846">
    <property type="entry name" value="DnaG_bac"/>
</dbReference>
<comment type="subunit">
    <text evidence="12">Monomer. Interacts with DnaB.</text>
</comment>
<dbReference type="Gene3D" id="3.90.580.10">
    <property type="entry name" value="Zinc finger, CHC2-type domain"/>
    <property type="match status" value="1"/>
</dbReference>
<dbReference type="Gene3D" id="3.90.980.10">
    <property type="entry name" value="DNA primase, catalytic core, N-terminal domain"/>
    <property type="match status" value="1"/>
</dbReference>
<keyword evidence="10 12" id="KW-0238">DNA-binding</keyword>
<dbReference type="GO" id="GO:0003677">
    <property type="term" value="F:DNA binding"/>
    <property type="evidence" value="ECO:0007669"/>
    <property type="project" value="UniProtKB-KW"/>
</dbReference>
<dbReference type="GO" id="GO:0006269">
    <property type="term" value="P:DNA replication, synthesis of primer"/>
    <property type="evidence" value="ECO:0007669"/>
    <property type="project" value="UniProtKB-UniRule"/>
</dbReference>
<keyword evidence="9" id="KW-0460">Magnesium</keyword>
<sequence length="647" mass="74278">MKISTDTIRRVQERADILEVVEDFLPLKKKGHNWWALSPFTDEKTPSFSVSPAKGIYKCFSTGKGGDAISFVMEMEGLGFIEAIRYLAKKYQIEIEEEELSPEEISVQSEKESLLIVLNYAKDFFKHNLSEEEEGQSIGLSYFRERGFTQEVIQKFDLGYSLNQWDALLKAGVAKGYQKDLLEKAGLIICKENKEYDRFRGRVTFPIHNISGRVIAFGARTLKKDDKPKYLNSPETEVYHKSDILYGIFQAKQSIRNEDNSYLVEGYTDVLSLYQAGIENVVASSGTSLTSNQIGLIKRYSQNVTILYDGDTAGINASLRGVDLILERGMNVRVVIFPEGEDPDSYCQKLGGAAFKDYLQEHSQDFILFKTQLHLKEAGNDPIKRAGIIRSIVESIAKIPDPIRQSVFYKECSNLLNIEENILIEEGKKIALSEQRKQQKRAQWKEERQALPGEFQDAPVTPNQDSALVEEAPAVYDEKLNVQEREYLRLLVNYGHLTVDEEIRICDYLMEEIQGIEFHSPTYFEIFKLYKKEVDAGKQVDDQRMLQICKPEHKTLIVDLLVTKEEISQHWERLNIVIPKQDEDLSKVLYTNILRLKYRLSEKLCNTYIQKIAAATSDEKRDENMKLYMEFLKDKTSIAKELGMVIS</sequence>
<dbReference type="FunFam" id="3.90.580.10:FF:000001">
    <property type="entry name" value="DNA primase"/>
    <property type="match status" value="1"/>
</dbReference>
<evidence type="ECO:0000256" key="3">
    <source>
        <dbReference type="ARBA" id="ARBA00022679"/>
    </source>
</evidence>
<dbReference type="Pfam" id="PF13155">
    <property type="entry name" value="Toprim_2"/>
    <property type="match status" value="1"/>
</dbReference>
<comment type="catalytic activity">
    <reaction evidence="12">
        <text>ssDNA + n NTP = ssDNA/pppN(pN)n-1 hybrid + (n-1) diphosphate.</text>
        <dbReference type="EC" id="2.7.7.101"/>
    </reaction>
</comment>
<dbReference type="EMBL" id="JBDKWZ010000009">
    <property type="protein sequence ID" value="MEN7549538.1"/>
    <property type="molecule type" value="Genomic_DNA"/>
</dbReference>
<comment type="function">
    <text evidence="12 13">RNA polymerase that catalyzes the synthesis of short RNA molecules used as primers for DNA polymerase during DNA replication.</text>
</comment>
<dbReference type="CDD" id="cd03364">
    <property type="entry name" value="TOPRIM_DnaG_primases"/>
    <property type="match status" value="1"/>
</dbReference>
<keyword evidence="8 13" id="KW-0862">Zinc</keyword>
<keyword evidence="5 12" id="KW-0235">DNA replication</keyword>
<evidence type="ECO:0000256" key="1">
    <source>
        <dbReference type="ARBA" id="ARBA00022478"/>
    </source>
</evidence>
<keyword evidence="11 12" id="KW-0804">Transcription</keyword>
<evidence type="ECO:0000256" key="10">
    <source>
        <dbReference type="ARBA" id="ARBA00023125"/>
    </source>
</evidence>
<keyword evidence="4 12" id="KW-0548">Nucleotidyltransferase</keyword>
<dbReference type="Pfam" id="PF10410">
    <property type="entry name" value="DnaB_bind"/>
    <property type="match status" value="1"/>
</dbReference>
<dbReference type="RefSeq" id="WP_346822317.1">
    <property type="nucleotide sequence ID" value="NZ_JBDKWZ010000009.1"/>
</dbReference>
<dbReference type="InterPro" id="IPR034151">
    <property type="entry name" value="TOPRIM_DnaG_bac"/>
</dbReference>
<dbReference type="PANTHER" id="PTHR30313:SF2">
    <property type="entry name" value="DNA PRIMASE"/>
    <property type="match status" value="1"/>
</dbReference>
<dbReference type="GO" id="GO:0003899">
    <property type="term" value="F:DNA-directed RNA polymerase activity"/>
    <property type="evidence" value="ECO:0007669"/>
    <property type="project" value="UniProtKB-UniRule"/>
</dbReference>
<evidence type="ECO:0000256" key="13">
    <source>
        <dbReference type="PIRNR" id="PIRNR002811"/>
    </source>
</evidence>